<accession>A0A8J2V430</accession>
<dbReference type="InterPro" id="IPR036736">
    <property type="entry name" value="ACP-like_sf"/>
</dbReference>
<dbReference type="EMBL" id="BMGH01000001">
    <property type="protein sequence ID" value="GGD01891.1"/>
    <property type="molecule type" value="Genomic_DNA"/>
</dbReference>
<dbReference type="AlphaFoldDB" id="A0A8J2V430"/>
<dbReference type="Gene3D" id="1.10.1200.10">
    <property type="entry name" value="ACP-like"/>
    <property type="match status" value="1"/>
</dbReference>
<proteinExistence type="predicted"/>
<feature type="transmembrane region" description="Helical" evidence="1">
    <location>
        <begin position="154"/>
        <end position="173"/>
    </location>
</feature>
<name>A0A8J2V430_9PROT</name>
<keyword evidence="3" id="KW-1185">Reference proteome</keyword>
<reference evidence="2" key="1">
    <citation type="journal article" date="2014" name="Int. J. Syst. Evol. Microbiol.">
        <title>Complete genome sequence of Corynebacterium casei LMG S-19264T (=DSM 44701T), isolated from a smear-ripened cheese.</title>
        <authorList>
            <consortium name="US DOE Joint Genome Institute (JGI-PGF)"/>
            <person name="Walter F."/>
            <person name="Albersmeier A."/>
            <person name="Kalinowski J."/>
            <person name="Ruckert C."/>
        </authorList>
    </citation>
    <scope>NUCLEOTIDE SEQUENCE</scope>
    <source>
        <strain evidence="2">CGMCC 1.12921</strain>
    </source>
</reference>
<keyword evidence="1" id="KW-0472">Membrane</keyword>
<evidence type="ECO:0000256" key="1">
    <source>
        <dbReference type="SAM" id="Phobius"/>
    </source>
</evidence>
<keyword evidence="1" id="KW-1133">Transmembrane helix</keyword>
<comment type="caution">
    <text evidence="2">The sequence shown here is derived from an EMBL/GenBank/DDBJ whole genome shotgun (WGS) entry which is preliminary data.</text>
</comment>
<evidence type="ECO:0000313" key="2">
    <source>
        <dbReference type="EMBL" id="GGD01891.1"/>
    </source>
</evidence>
<organism evidence="2 3">
    <name type="scientific">Aquisalinus flavus</name>
    <dbReference type="NCBI Taxonomy" id="1526572"/>
    <lineage>
        <taxon>Bacteria</taxon>
        <taxon>Pseudomonadati</taxon>
        <taxon>Pseudomonadota</taxon>
        <taxon>Alphaproteobacteria</taxon>
        <taxon>Parvularculales</taxon>
        <taxon>Parvularculaceae</taxon>
        <taxon>Aquisalinus</taxon>
    </lineage>
</organism>
<sequence>MSEHKTKKETVADAPNTVGLDDDLDGIELLEAIERCFRISYLNEEAEKIITVGDLYDSVSEKLAVLGGGNKCHTSMAFYRLRRSMPVRPDTPAMTPTTKLAHLSTHHPRSTFKLLKNRTGFDLPDLALTLPGKLSVLFMIATFLIIPWLGLTGIGTRNVIATMTGFFLAALPLRWMDQGLYKQDTLGDLANAVAERNFGLLAQMGGRIDHQSVWDVIVDIAIDHSSIDISPDEITRSTYLLECSLPRAA</sequence>
<keyword evidence="1" id="KW-0812">Transmembrane</keyword>
<gene>
    <name evidence="2" type="ORF">GCM10011342_08670</name>
</gene>
<reference evidence="2" key="2">
    <citation type="submission" date="2020-09" db="EMBL/GenBank/DDBJ databases">
        <authorList>
            <person name="Sun Q."/>
            <person name="Zhou Y."/>
        </authorList>
    </citation>
    <scope>NUCLEOTIDE SEQUENCE</scope>
    <source>
        <strain evidence="2">CGMCC 1.12921</strain>
    </source>
</reference>
<dbReference type="RefSeq" id="WP_188160053.1">
    <property type="nucleotide sequence ID" value="NZ_BMGH01000001.1"/>
</dbReference>
<dbReference type="Proteomes" id="UP000613582">
    <property type="component" value="Unassembled WGS sequence"/>
</dbReference>
<protein>
    <recommendedName>
        <fullName evidence="4">Acyl carrier protein</fullName>
    </recommendedName>
</protein>
<feature type="transmembrane region" description="Helical" evidence="1">
    <location>
        <begin position="126"/>
        <end position="148"/>
    </location>
</feature>
<evidence type="ECO:0008006" key="4">
    <source>
        <dbReference type="Google" id="ProtNLM"/>
    </source>
</evidence>
<evidence type="ECO:0000313" key="3">
    <source>
        <dbReference type="Proteomes" id="UP000613582"/>
    </source>
</evidence>